<name>A0A9N9EN04_9GLOM</name>
<evidence type="ECO:0000313" key="2">
    <source>
        <dbReference type="EMBL" id="CAG8678212.1"/>
    </source>
</evidence>
<keyword evidence="3" id="KW-1185">Reference proteome</keyword>
<feature type="compositionally biased region" description="Low complexity" evidence="1">
    <location>
        <begin position="197"/>
        <end position="257"/>
    </location>
</feature>
<dbReference type="SMART" id="SM00248">
    <property type="entry name" value="ANK"/>
    <property type="match status" value="3"/>
</dbReference>
<gene>
    <name evidence="2" type="ORF">DERYTH_LOCUS11642</name>
</gene>
<dbReference type="InterPro" id="IPR002110">
    <property type="entry name" value="Ankyrin_rpt"/>
</dbReference>
<dbReference type="EMBL" id="CAJVPY010007293">
    <property type="protein sequence ID" value="CAG8678212.1"/>
    <property type="molecule type" value="Genomic_DNA"/>
</dbReference>
<sequence length="685" mass="77480">MSETENWIYKSISEGHIQFITYDSFSNVEAIARGAFGEVSRAWWNSAEKYVALKTLYTNPESNKPDNDSFQDLVNEGMIQGGIGGGYQIPNQSGGYPPYNQSGGGYPMQNPGGLPMQNPGGRPIQNPGGRPIQNPGGYPIYNQNSGYPNPNQGAGYPNPSHGGYPIQNQGGNYPTQGPQMSYPMQDPRMAYVQRPFQNPNYPQNNKNPNYPQNNQNPNYPQNNQNPNYPQSNQNPNYPQSNQSMQMPTPPTMNNMQPSPYPQQNFKPPSRPDQPNFKPPSRPDQPNFKPPSRPDQPNTGYAAGVPPSQQIPPQYFQQRPPLQQFPMQPNQNIPNKNVMNQNVPNQNMLNQNIHIQSTQHQVPKQYSSMRPCMELLAKHADEHHSTFTGPDNCGAGYHVGYGDVVGLQFHLDNMSIPVDSDNFEFANKQEPLVLIASTYCSGRKLISILKCLKDYKADFSKFDPITKRTALHWLFENTVLRKDVTERSGGVRKYVDCVKDAIMILTSYEDVKRNCNINATDYEGKTILTCYMIDLFGNIKPEEKKEIVSSLLERGADPNKGCTIKSIFYTFEAPTALFMAIHYDWPTEIFSQIYKCKMGCDVNIKDTKQRNILSLAASERKPDYMKWLLENCADLSKPESMKLAFKHAGNFITKEYRTLQFFDKGKIKLIPEFDKKTSSRDNTNSK</sequence>
<evidence type="ECO:0000313" key="3">
    <source>
        <dbReference type="Proteomes" id="UP000789405"/>
    </source>
</evidence>
<proteinExistence type="predicted"/>
<accession>A0A9N9EN04</accession>
<dbReference type="OrthoDB" id="2442332at2759"/>
<protein>
    <submittedName>
        <fullName evidence="2">12425_t:CDS:1</fullName>
    </submittedName>
</protein>
<organism evidence="2 3">
    <name type="scientific">Dentiscutata erythropus</name>
    <dbReference type="NCBI Taxonomy" id="1348616"/>
    <lineage>
        <taxon>Eukaryota</taxon>
        <taxon>Fungi</taxon>
        <taxon>Fungi incertae sedis</taxon>
        <taxon>Mucoromycota</taxon>
        <taxon>Glomeromycotina</taxon>
        <taxon>Glomeromycetes</taxon>
        <taxon>Diversisporales</taxon>
        <taxon>Gigasporaceae</taxon>
        <taxon>Dentiscutata</taxon>
    </lineage>
</organism>
<dbReference type="Proteomes" id="UP000789405">
    <property type="component" value="Unassembled WGS sequence"/>
</dbReference>
<comment type="caution">
    <text evidence="2">The sequence shown here is derived from an EMBL/GenBank/DDBJ whole genome shotgun (WGS) entry which is preliminary data.</text>
</comment>
<reference evidence="2" key="1">
    <citation type="submission" date="2021-06" db="EMBL/GenBank/DDBJ databases">
        <authorList>
            <person name="Kallberg Y."/>
            <person name="Tangrot J."/>
            <person name="Rosling A."/>
        </authorList>
    </citation>
    <scope>NUCLEOTIDE SEQUENCE</scope>
    <source>
        <strain evidence="2">MA453B</strain>
    </source>
</reference>
<dbReference type="InterPro" id="IPR036770">
    <property type="entry name" value="Ankyrin_rpt-contain_sf"/>
</dbReference>
<dbReference type="Gene3D" id="3.30.200.20">
    <property type="entry name" value="Phosphorylase Kinase, domain 1"/>
    <property type="match status" value="1"/>
</dbReference>
<dbReference type="Gene3D" id="1.25.40.20">
    <property type="entry name" value="Ankyrin repeat-containing domain"/>
    <property type="match status" value="1"/>
</dbReference>
<dbReference type="InterPro" id="IPR011009">
    <property type="entry name" value="Kinase-like_dom_sf"/>
</dbReference>
<feature type="compositionally biased region" description="Polar residues" evidence="1">
    <location>
        <begin position="141"/>
        <end position="152"/>
    </location>
</feature>
<dbReference type="SUPFAM" id="SSF48403">
    <property type="entry name" value="Ankyrin repeat"/>
    <property type="match status" value="1"/>
</dbReference>
<evidence type="ECO:0000256" key="1">
    <source>
        <dbReference type="SAM" id="MobiDB-lite"/>
    </source>
</evidence>
<feature type="region of interest" description="Disordered" evidence="1">
    <location>
        <begin position="84"/>
        <end position="314"/>
    </location>
</feature>
<feature type="compositionally biased region" description="Pro residues" evidence="1">
    <location>
        <begin position="268"/>
        <end position="293"/>
    </location>
</feature>
<dbReference type="SUPFAM" id="SSF56112">
    <property type="entry name" value="Protein kinase-like (PK-like)"/>
    <property type="match status" value="1"/>
</dbReference>
<dbReference type="AlphaFoldDB" id="A0A9N9EN04"/>
<feature type="compositionally biased region" description="Polar residues" evidence="1">
    <location>
        <begin position="166"/>
        <end position="179"/>
    </location>
</feature>